<dbReference type="SUPFAM" id="SSF53756">
    <property type="entry name" value="UDP-Glycosyltransferase/glycogen phosphorylase"/>
    <property type="match status" value="1"/>
</dbReference>
<accession>L2G645</accession>
<dbReference type="PANTHER" id="PTHR48049">
    <property type="entry name" value="GLYCOSYLTRANSFERASE"/>
    <property type="match status" value="1"/>
</dbReference>
<dbReference type="InterPro" id="IPR002213">
    <property type="entry name" value="UDP_glucos_trans"/>
</dbReference>
<sequence length="527" mass="58911">MMATSPETFQKRRILLVSTVGGFTHAAPVLELGAVLAARGHEVHFGTNTGQEHWASAYPSISRIHSFGPALPDDEAEQHYTRMRQWRPSDGVGSIMQSKYLFDSYWPDTYFHLRELVLGPDTTPDMIIADFFVDAAAKDMMIEFGVPIAIMWPQMSYILAPASYIPGQPGFQVDFTPTSERASIWSRIRNEMVLFWALPHIMGWTRAFIATKPNHLVFINSFFGLEPPKDLPPLMLPVGPILSDEFAGLDDMYLDFLESHDKTVYVALGTHIVLPDVDLAKLIRGLVMSLDMGHINGVIWSMPIAAKRRADTTASLERKGGSSLTVGGIINGSHSEFLVTSFAPQRAILEHTSTRVYLTHGGGSSANEALFHGTPVLVIGYFFDQLANSARLVEAGVGLAMDKFDFTPEGMASRIWAIVVDPEGKIARNVERMKRIARVASRRKHLAADMVEEVIHDHELRFRRGQELRPMHLQTADMRMSIWKARNWDLWATSLLFATMAGTACFLGVGYIRRLDSTSFKQVMEML</sequence>
<organism evidence="3">
    <name type="scientific">Colletotrichum fructicola (strain Nara gc5)</name>
    <name type="common">Anthracnose fungus</name>
    <name type="synonym">Colletotrichum gloeosporioides (strain Nara gc5)</name>
    <dbReference type="NCBI Taxonomy" id="1213859"/>
    <lineage>
        <taxon>Eukaryota</taxon>
        <taxon>Fungi</taxon>
        <taxon>Dikarya</taxon>
        <taxon>Ascomycota</taxon>
        <taxon>Pezizomycotina</taxon>
        <taxon>Sordariomycetes</taxon>
        <taxon>Hypocreomycetidae</taxon>
        <taxon>Glomerellales</taxon>
        <taxon>Glomerellaceae</taxon>
        <taxon>Colletotrichum</taxon>
        <taxon>Colletotrichum gloeosporioides species complex</taxon>
    </lineage>
</organism>
<dbReference type="AlphaFoldDB" id="L2G645"/>
<evidence type="ECO:0000313" key="3">
    <source>
        <dbReference type="EMBL" id="ELA33488.1"/>
    </source>
</evidence>
<dbReference type="CDD" id="cd03784">
    <property type="entry name" value="GT1_Gtf-like"/>
    <property type="match status" value="1"/>
</dbReference>
<keyword evidence="1 3" id="KW-0808">Transferase</keyword>
<proteinExistence type="predicted"/>
<dbReference type="EMBL" id="KB020657">
    <property type="protein sequence ID" value="ELA33488.1"/>
    <property type="molecule type" value="Genomic_DNA"/>
</dbReference>
<dbReference type="PANTHER" id="PTHR48049:SF132">
    <property type="entry name" value="GLYCOSYLTRANSFERASE"/>
    <property type="match status" value="1"/>
</dbReference>
<name>L2G645_COLFN</name>
<dbReference type="InterPro" id="IPR050481">
    <property type="entry name" value="UDP-glycosyltransf_plant"/>
</dbReference>
<gene>
    <name evidence="3" type="ORF">CGGC5_6620</name>
</gene>
<keyword evidence="2" id="KW-0812">Transmembrane</keyword>
<dbReference type="Pfam" id="PF00201">
    <property type="entry name" value="UDPGT"/>
    <property type="match status" value="1"/>
</dbReference>
<protein>
    <submittedName>
        <fullName evidence="3">Udp-glucosyl transferase family protein</fullName>
    </submittedName>
</protein>
<dbReference type="GO" id="GO:0035251">
    <property type="term" value="F:UDP-glucosyltransferase activity"/>
    <property type="evidence" value="ECO:0007669"/>
    <property type="project" value="InterPro"/>
</dbReference>
<feature type="transmembrane region" description="Helical" evidence="2">
    <location>
        <begin position="490"/>
        <end position="512"/>
    </location>
</feature>
<dbReference type="STRING" id="1213859.L2G645"/>
<reference evidence="3" key="1">
    <citation type="submission" date="2012-08" db="EMBL/GenBank/DDBJ databases">
        <title>Genome analysis of Colletotrichum orbiculare and Colletotrichum fructicola.</title>
        <authorList>
            <person name="Gan P.H.P."/>
            <person name="Ikeda K."/>
            <person name="Irieda H."/>
            <person name="Narusaka M."/>
            <person name="O'Connell R.J."/>
            <person name="Narusaka Y."/>
            <person name="Takano Y."/>
            <person name="Kubo Y."/>
            <person name="Shirasu K."/>
        </authorList>
    </citation>
    <scope>NUCLEOTIDE SEQUENCE</scope>
    <source>
        <strain evidence="3">Nara gc5</strain>
    </source>
</reference>
<evidence type="ECO:0000256" key="1">
    <source>
        <dbReference type="ARBA" id="ARBA00022679"/>
    </source>
</evidence>
<dbReference type="HOGENOM" id="CLU_036519_2_0_1"/>
<keyword evidence="2" id="KW-0472">Membrane</keyword>
<evidence type="ECO:0000256" key="2">
    <source>
        <dbReference type="SAM" id="Phobius"/>
    </source>
</evidence>
<keyword evidence="2" id="KW-1133">Transmembrane helix</keyword>
<dbReference type="Gene3D" id="3.40.50.2000">
    <property type="entry name" value="Glycogen Phosphorylase B"/>
    <property type="match status" value="2"/>
</dbReference>